<feature type="region of interest" description="Disordered" evidence="2">
    <location>
        <begin position="54"/>
        <end position="90"/>
    </location>
</feature>
<dbReference type="SUPFAM" id="SSF88659">
    <property type="entry name" value="Sigma3 and sigma4 domains of RNA polymerase sigma factors"/>
    <property type="match status" value="1"/>
</dbReference>
<dbReference type="PANTHER" id="PTHR37478:SF2">
    <property type="entry name" value="UPF0251 PROTEIN TK0562"/>
    <property type="match status" value="1"/>
</dbReference>
<comment type="similarity">
    <text evidence="1">Belongs to the UPF0251 family.</text>
</comment>
<dbReference type="PANTHER" id="PTHR37478">
    <property type="match status" value="1"/>
</dbReference>
<reference evidence="4" key="1">
    <citation type="submission" date="2016-02" db="EMBL/GenBank/DDBJ databases">
        <authorList>
            <person name="Holder M.E."/>
            <person name="Ajami N.J."/>
            <person name="Petrosino J.F."/>
        </authorList>
    </citation>
    <scope>NUCLEOTIDE SEQUENCE [LARGE SCALE GENOMIC DNA]</scope>
    <source>
        <strain evidence="4">DSM 12838</strain>
    </source>
</reference>
<dbReference type="AlphaFoldDB" id="A0A120KN53"/>
<accession>A0A120KN53</accession>
<gene>
    <name evidence="3" type="ORF">AXF15_08300</name>
</gene>
<evidence type="ECO:0000313" key="4">
    <source>
        <dbReference type="Proteomes" id="UP000063964"/>
    </source>
</evidence>
<dbReference type="Proteomes" id="UP000063964">
    <property type="component" value="Chromosome"/>
</dbReference>
<dbReference type="Pfam" id="PF02001">
    <property type="entry name" value="DUF134"/>
    <property type="match status" value="1"/>
</dbReference>
<evidence type="ECO:0000313" key="3">
    <source>
        <dbReference type="EMBL" id="AMD93094.1"/>
    </source>
</evidence>
<name>A0A120KN53_9BACT</name>
<protein>
    <recommendedName>
        <fullName evidence="5">DNA-binding protein</fullName>
    </recommendedName>
</protein>
<dbReference type="KEGG" id="doa:AXF15_08300"/>
<dbReference type="Gene3D" id="1.10.10.10">
    <property type="entry name" value="Winged helix-like DNA-binding domain superfamily/Winged helix DNA-binding domain"/>
    <property type="match status" value="1"/>
</dbReference>
<evidence type="ECO:0008006" key="5">
    <source>
        <dbReference type="Google" id="ProtNLM"/>
    </source>
</evidence>
<evidence type="ECO:0000256" key="1">
    <source>
        <dbReference type="ARBA" id="ARBA00009350"/>
    </source>
</evidence>
<proteinExistence type="inferred from homology"/>
<keyword evidence="4" id="KW-1185">Reference proteome</keyword>
<dbReference type="InterPro" id="IPR013324">
    <property type="entry name" value="RNA_pol_sigma_r3/r4-like"/>
</dbReference>
<evidence type="ECO:0000256" key="2">
    <source>
        <dbReference type="SAM" id="MobiDB-lite"/>
    </source>
</evidence>
<dbReference type="STRING" id="888061.AXF15_08300"/>
<sequence>MEALRLVDAEGLSQEDAALRMGVSRPTVCRILGEARTQVARALARGWAIRIESADSGDDAEAERNCGQRSGRGKGRMRRGREMLQNKEDV</sequence>
<dbReference type="InterPro" id="IPR036388">
    <property type="entry name" value="WH-like_DNA-bd_sf"/>
</dbReference>
<dbReference type="InterPro" id="IPR002852">
    <property type="entry name" value="UPF0251"/>
</dbReference>
<feature type="compositionally biased region" description="Basic and acidic residues" evidence="2">
    <location>
        <begin position="80"/>
        <end position="90"/>
    </location>
</feature>
<dbReference type="EMBL" id="CP014230">
    <property type="protein sequence ID" value="AMD93094.1"/>
    <property type="molecule type" value="Genomic_DNA"/>
</dbReference>
<organism evidence="3 4">
    <name type="scientific">Desulfomicrobium orale DSM 12838</name>
    <dbReference type="NCBI Taxonomy" id="888061"/>
    <lineage>
        <taxon>Bacteria</taxon>
        <taxon>Pseudomonadati</taxon>
        <taxon>Thermodesulfobacteriota</taxon>
        <taxon>Desulfovibrionia</taxon>
        <taxon>Desulfovibrionales</taxon>
        <taxon>Desulfomicrobiaceae</taxon>
        <taxon>Desulfomicrobium</taxon>
    </lineage>
</organism>